<gene>
    <name evidence="3" type="ORF">AAFC00_005830</name>
</gene>
<feature type="chain" id="PRO_5045123340" evidence="2">
    <location>
        <begin position="23"/>
        <end position="468"/>
    </location>
</feature>
<dbReference type="GeneID" id="95979529"/>
<dbReference type="RefSeq" id="XP_069197876.1">
    <property type="nucleotide sequence ID" value="XM_069345677.1"/>
</dbReference>
<name>A0ABR3P7B2_9PEZI</name>
<feature type="region of interest" description="Disordered" evidence="1">
    <location>
        <begin position="217"/>
        <end position="245"/>
    </location>
</feature>
<feature type="compositionally biased region" description="Low complexity" evidence="1">
    <location>
        <begin position="217"/>
        <end position="228"/>
    </location>
</feature>
<dbReference type="EMBL" id="JBFMKM010000013">
    <property type="protein sequence ID" value="KAL1301600.1"/>
    <property type="molecule type" value="Genomic_DNA"/>
</dbReference>
<comment type="caution">
    <text evidence="3">The sequence shown here is derived from an EMBL/GenBank/DDBJ whole genome shotgun (WGS) entry which is preliminary data.</text>
</comment>
<feature type="signal peptide" evidence="2">
    <location>
        <begin position="1"/>
        <end position="22"/>
    </location>
</feature>
<protein>
    <submittedName>
        <fullName evidence="3">Uncharacterized protein</fullName>
    </submittedName>
</protein>
<evidence type="ECO:0000313" key="4">
    <source>
        <dbReference type="Proteomes" id="UP001562354"/>
    </source>
</evidence>
<dbReference type="Proteomes" id="UP001562354">
    <property type="component" value="Unassembled WGS sequence"/>
</dbReference>
<reference evidence="3 4" key="1">
    <citation type="submission" date="2024-07" db="EMBL/GenBank/DDBJ databases">
        <title>Draft sequence of the Neodothiora populina.</title>
        <authorList>
            <person name="Drown D.D."/>
            <person name="Schuette U.S."/>
            <person name="Buechlein A.B."/>
            <person name="Rusch D.R."/>
            <person name="Winton L.W."/>
            <person name="Adams G.A."/>
        </authorList>
    </citation>
    <scope>NUCLEOTIDE SEQUENCE [LARGE SCALE GENOMIC DNA]</scope>
    <source>
        <strain evidence="3 4">CPC 39397</strain>
    </source>
</reference>
<keyword evidence="2" id="KW-0732">Signal</keyword>
<accession>A0ABR3P7B2</accession>
<keyword evidence="4" id="KW-1185">Reference proteome</keyword>
<sequence>MHHRSKFFPVFFYLFLIQTAWARLALQHNAIERRQNDVRPYSGSLGAITGGTGKQVLTFVTPSPHAIPVPITTQSQTVTSFIPQYTLCELPPGPEASVMTTPTLTTAPYKNFTVPKPSSTKSCTTIYSPTISMVCATVLTGLVDRYSVTACNQYITFSTNYGYALVTPTLVITYVPLNATTVAGPTGVVINGTLIGTFNGTSGEVADNVPSIDISSTITASPSASSPEALEDPETMPASMPDSPPTSAIVTTTTGMLALHRRANVTLQQTTIMPPPMVQTMTTYYLAPWQQFTSPGSLGHTPQNVDLEICTTFANSTRSCILEFHEWITSLATITTATTTSVNLTTKILGPSQVIVETLSANVTVEATTFRLQTAMVLEYETVGVITSMGTRGPTSTGPTMYQTLTVVAAGETASPATPTRTSTSTIRTTRTVTVLGGTTTVIVSDAIKTLPVGVTSLDAASALGVGS</sequence>
<organism evidence="3 4">
    <name type="scientific">Neodothiora populina</name>
    <dbReference type="NCBI Taxonomy" id="2781224"/>
    <lineage>
        <taxon>Eukaryota</taxon>
        <taxon>Fungi</taxon>
        <taxon>Dikarya</taxon>
        <taxon>Ascomycota</taxon>
        <taxon>Pezizomycotina</taxon>
        <taxon>Dothideomycetes</taxon>
        <taxon>Dothideomycetidae</taxon>
        <taxon>Dothideales</taxon>
        <taxon>Dothioraceae</taxon>
        <taxon>Neodothiora</taxon>
    </lineage>
</organism>
<evidence type="ECO:0000313" key="3">
    <source>
        <dbReference type="EMBL" id="KAL1301600.1"/>
    </source>
</evidence>
<evidence type="ECO:0000256" key="1">
    <source>
        <dbReference type="SAM" id="MobiDB-lite"/>
    </source>
</evidence>
<proteinExistence type="predicted"/>
<evidence type="ECO:0000256" key="2">
    <source>
        <dbReference type="SAM" id="SignalP"/>
    </source>
</evidence>